<keyword evidence="2" id="KW-1185">Reference proteome</keyword>
<gene>
    <name evidence="3" type="primary">LOC136077718</name>
</gene>
<evidence type="ECO:0000259" key="1">
    <source>
        <dbReference type="Pfam" id="PF03184"/>
    </source>
</evidence>
<dbReference type="PANTHER" id="PTHR19303">
    <property type="entry name" value="TRANSPOSON"/>
    <property type="match status" value="1"/>
</dbReference>
<sequence>MVRTYKKLKQGGRKSYSNSQEMIDACSSVLNKEMSINQASKHFRCDRRALSKRVNGELSVDSHPGRKTVLTSQQEKELSECLILMGDWGWGFTRGEVKDLIQDFLKTNSIDTPFIDSRPSKDWLHAFLQRNPKITPRKTEHLSNSRNHAENPETIKIWFVLVEKTLKNAGINNLPSQIFNSDESGFITDPKEQIVLAKRGASRVSQSIGGSGREQITVNCACSASGHILPPYIIYKGKNLYMDWVKGGPDGAVYTTSSKGWMECPHFLEWFQSIFLMYTKHLANRPRVLIFDGHISHISSPLIDLAKKNNVILLRIPAHLTHLLQP</sequence>
<accession>A0ABM4BG74</accession>
<organism evidence="2 3">
    <name type="scientific">Hydra vulgaris</name>
    <name type="common">Hydra</name>
    <name type="synonym">Hydra attenuata</name>
    <dbReference type="NCBI Taxonomy" id="6087"/>
    <lineage>
        <taxon>Eukaryota</taxon>
        <taxon>Metazoa</taxon>
        <taxon>Cnidaria</taxon>
        <taxon>Hydrozoa</taxon>
        <taxon>Hydroidolina</taxon>
        <taxon>Anthoathecata</taxon>
        <taxon>Aplanulata</taxon>
        <taxon>Hydridae</taxon>
        <taxon>Hydra</taxon>
    </lineage>
</organism>
<feature type="domain" description="DDE-1" evidence="1">
    <location>
        <begin position="215"/>
        <end position="326"/>
    </location>
</feature>
<proteinExistence type="predicted"/>
<dbReference type="InterPro" id="IPR004875">
    <property type="entry name" value="DDE_SF_endonuclease_dom"/>
</dbReference>
<dbReference type="PANTHER" id="PTHR19303:SF74">
    <property type="entry name" value="POGO TRANSPOSABLE ELEMENT WITH KRAB DOMAIN"/>
    <property type="match status" value="1"/>
</dbReference>
<dbReference type="Proteomes" id="UP001652625">
    <property type="component" value="Chromosome 03"/>
</dbReference>
<name>A0ABM4BG74_HYDVU</name>
<evidence type="ECO:0000313" key="3">
    <source>
        <dbReference type="RefSeq" id="XP_065647999.1"/>
    </source>
</evidence>
<reference evidence="3" key="1">
    <citation type="submission" date="2025-08" db="UniProtKB">
        <authorList>
            <consortium name="RefSeq"/>
        </authorList>
    </citation>
    <scope>IDENTIFICATION</scope>
</reference>
<evidence type="ECO:0000313" key="2">
    <source>
        <dbReference type="Proteomes" id="UP001652625"/>
    </source>
</evidence>
<dbReference type="Pfam" id="PF03184">
    <property type="entry name" value="DDE_1"/>
    <property type="match status" value="1"/>
</dbReference>
<protein>
    <submittedName>
        <fullName evidence="3">Uncharacterized protein LOC136077718</fullName>
    </submittedName>
</protein>
<dbReference type="GeneID" id="136077718"/>
<dbReference type="InterPro" id="IPR050863">
    <property type="entry name" value="CenT-Element_Derived"/>
</dbReference>
<dbReference type="RefSeq" id="XP_065647999.1">
    <property type="nucleotide sequence ID" value="XM_065791927.1"/>
</dbReference>